<proteinExistence type="predicted"/>
<accession>A0ACC2FTI4</accession>
<evidence type="ECO:0000313" key="1">
    <source>
        <dbReference type="EMBL" id="KAJ7994636.1"/>
    </source>
</evidence>
<organism evidence="1 2">
    <name type="scientific">Dallia pectoralis</name>
    <name type="common">Alaska blackfish</name>
    <dbReference type="NCBI Taxonomy" id="75939"/>
    <lineage>
        <taxon>Eukaryota</taxon>
        <taxon>Metazoa</taxon>
        <taxon>Chordata</taxon>
        <taxon>Craniata</taxon>
        <taxon>Vertebrata</taxon>
        <taxon>Euteleostomi</taxon>
        <taxon>Actinopterygii</taxon>
        <taxon>Neopterygii</taxon>
        <taxon>Teleostei</taxon>
        <taxon>Protacanthopterygii</taxon>
        <taxon>Esociformes</taxon>
        <taxon>Umbridae</taxon>
        <taxon>Dallia</taxon>
    </lineage>
</organism>
<dbReference type="Proteomes" id="UP001157502">
    <property type="component" value="Chromosome 22"/>
</dbReference>
<comment type="caution">
    <text evidence="1">The sequence shown here is derived from an EMBL/GenBank/DDBJ whole genome shotgun (WGS) entry which is preliminary data.</text>
</comment>
<dbReference type="EMBL" id="CM055749">
    <property type="protein sequence ID" value="KAJ7994636.1"/>
    <property type="molecule type" value="Genomic_DNA"/>
</dbReference>
<protein>
    <submittedName>
        <fullName evidence="1">Uncharacterized protein</fullName>
    </submittedName>
</protein>
<evidence type="ECO:0000313" key="2">
    <source>
        <dbReference type="Proteomes" id="UP001157502"/>
    </source>
</evidence>
<name>A0ACC2FTI4_DALPE</name>
<gene>
    <name evidence="1" type="ORF">DPEC_G00251530</name>
</gene>
<keyword evidence="2" id="KW-1185">Reference proteome</keyword>
<reference evidence="1" key="1">
    <citation type="submission" date="2021-05" db="EMBL/GenBank/DDBJ databases">
        <authorList>
            <person name="Pan Q."/>
            <person name="Jouanno E."/>
            <person name="Zahm M."/>
            <person name="Klopp C."/>
            <person name="Cabau C."/>
            <person name="Louis A."/>
            <person name="Berthelot C."/>
            <person name="Parey E."/>
            <person name="Roest Crollius H."/>
            <person name="Montfort J."/>
            <person name="Robinson-Rechavi M."/>
            <person name="Bouchez O."/>
            <person name="Lampietro C."/>
            <person name="Lopez Roques C."/>
            <person name="Donnadieu C."/>
            <person name="Postlethwait J."/>
            <person name="Bobe J."/>
            <person name="Dillon D."/>
            <person name="Chandos A."/>
            <person name="von Hippel F."/>
            <person name="Guiguen Y."/>
        </authorList>
    </citation>
    <scope>NUCLEOTIDE SEQUENCE</scope>
    <source>
        <strain evidence="1">YG-Jan2019</strain>
    </source>
</reference>
<sequence length="85" mass="9679">MRNKELLSPSLDSPSSGGSGSAQRGKERHFCRRGSFQRAPLRRLRPEITALLVESLDEDWRSWIDIWLISPGTTLGEPKIFSHFI</sequence>